<dbReference type="InterPro" id="IPR022060">
    <property type="entry name" value="DUF3616"/>
</dbReference>
<evidence type="ECO:0000313" key="3">
    <source>
        <dbReference type="EMBL" id="GGR10558.1"/>
    </source>
</evidence>
<comment type="caution">
    <text evidence="3">The sequence shown here is derived from an EMBL/GenBank/DDBJ whole genome shotgun (WGS) entry which is preliminary data.</text>
</comment>
<dbReference type="RefSeq" id="WP_189090703.1">
    <property type="nucleotide sequence ID" value="NZ_BMQL01000012.1"/>
</dbReference>
<reference evidence="3" key="1">
    <citation type="journal article" date="2014" name="Int. J. Syst. Evol. Microbiol.">
        <title>Complete genome sequence of Corynebacterium casei LMG S-19264T (=DSM 44701T), isolated from a smear-ripened cheese.</title>
        <authorList>
            <consortium name="US DOE Joint Genome Institute (JGI-PGF)"/>
            <person name="Walter F."/>
            <person name="Albersmeier A."/>
            <person name="Kalinowski J."/>
            <person name="Ruckert C."/>
        </authorList>
    </citation>
    <scope>NUCLEOTIDE SEQUENCE</scope>
    <source>
        <strain evidence="3">JCM 31311</strain>
    </source>
</reference>
<dbReference type="Pfam" id="PF12275">
    <property type="entry name" value="DUF3616"/>
    <property type="match status" value="2"/>
</dbReference>
<feature type="chain" id="PRO_5037748735" description="BIG2 domain-containing protein" evidence="1">
    <location>
        <begin position="24"/>
        <end position="1239"/>
    </location>
</feature>
<dbReference type="Gene3D" id="2.60.40.1080">
    <property type="match status" value="2"/>
</dbReference>
<reference evidence="3" key="2">
    <citation type="submission" date="2020-09" db="EMBL/GenBank/DDBJ databases">
        <authorList>
            <person name="Sun Q."/>
            <person name="Ohkuma M."/>
        </authorList>
    </citation>
    <scope>NUCLEOTIDE SEQUENCE</scope>
    <source>
        <strain evidence="3">JCM 31311</strain>
    </source>
</reference>
<dbReference type="InterPro" id="IPR008964">
    <property type="entry name" value="Invasin/intimin_cell_adhesion"/>
</dbReference>
<dbReference type="SUPFAM" id="SSF49373">
    <property type="entry name" value="Invasin/intimin cell-adhesion fragments"/>
    <property type="match status" value="1"/>
</dbReference>
<evidence type="ECO:0000259" key="2">
    <source>
        <dbReference type="SMART" id="SM00635"/>
    </source>
</evidence>
<feature type="signal peptide" evidence="1">
    <location>
        <begin position="1"/>
        <end position="23"/>
    </location>
</feature>
<dbReference type="EMBL" id="BMQL01000012">
    <property type="protein sequence ID" value="GGR10558.1"/>
    <property type="molecule type" value="Genomic_DNA"/>
</dbReference>
<feature type="domain" description="BIG2" evidence="2">
    <location>
        <begin position="728"/>
        <end position="806"/>
    </location>
</feature>
<dbReference type="SMART" id="SM00635">
    <property type="entry name" value="BID_2"/>
    <property type="match status" value="2"/>
</dbReference>
<dbReference type="AlphaFoldDB" id="A0A918C7C7"/>
<name>A0A918C7C7_9DEIO</name>
<organism evidence="3 4">
    <name type="scientific">Deinococcus ruber</name>
    <dbReference type="NCBI Taxonomy" id="1848197"/>
    <lineage>
        <taxon>Bacteria</taxon>
        <taxon>Thermotogati</taxon>
        <taxon>Deinococcota</taxon>
        <taxon>Deinococci</taxon>
        <taxon>Deinococcales</taxon>
        <taxon>Deinococcaceae</taxon>
        <taxon>Deinococcus</taxon>
    </lineage>
</organism>
<dbReference type="PROSITE" id="PS51257">
    <property type="entry name" value="PROKAR_LIPOPROTEIN"/>
    <property type="match status" value="1"/>
</dbReference>
<sequence>MLSRRSLPLLLALLLAACGQPQSTVSLPPTTPTTQPAPVKPAPVLGGVYEIHFQNIGGNQPSSAARLIVPVVGTQALTDLPDAAISLRPVGLDTFVVGGVRHVRAVYRITNNTAQPIEHLSFVPINTDDADSDPTNNTSTPTVGATYFSRLLTFGGTDASGRATALTPTSGKIFSAAQGAALPDPEATPYTALDTSPLNPAAPAGLVVASRSSNAWRSAAALAPGASTNVTFAVDLTTDTPQTDPFSFSVVLTVADDVNTAPSLVPAASSTPRLSLPASSLATSPAAYVSGVLGDSTDPASSTGLDFTVADSDTPADSLSLTATSSDSGIATVAVSGTGATRTVKITPQSVGKADITVTVSDGTLSSSYVVKYASSKASSTPGTTLYHTGESNASSAIAVDSDYMFVADDEYNALRLYPRNASGLAVSSFDFSAQLALPDAANPELDLEASTRSGNRLYWLASHSNSKNGKLRPNRYRLFATDLSGSGAGSTLSYVGRFDNLRSDLLTWDSSNGHGLGANYLGFNASAALDVAPEAAGGVGFNIEGLSFAPGSTTTAYLAFRAPNLPTTSRTKALIVPVTNFDALVTGAAQANFGAPIFLDLGGRGIRELKCGASSCLILAGPATGGSNFALYTWSGNAGDAPQFRNDLTALATDSDGSLESIVDLPALDLTTSAADGAALRLLSDNGDTVYYGDGVGAKDLITPDAQKNWQKFRSDTVALGSAQTCTVNSVTVSPSAPSSTVGVSTTFTAAVTTTPANCPVVVTWSSGDTSKATIQPTTGVATGVAAGSTTITATVQGYGSAPMTGNALLTVNAAPDYTLTLGTPTPASFTAGTAGTATATLTVNPSNGYSGTPSYTVSSSPTGITGSVTGSTVNLSVPGSLGAGTYTVTVTGTDGALVHTSNAVTLTVSAVSLPNVVVYRVGDGSATLTGAATPVFLDTFSGTSGTLTGTLGLPTAVSGSNHRLTASGSATSEGLLSRSVDGKYIVLTGYDAALGTAGVASTTSATVNRVIGRVNAGGTVDTSTALSDAASGNNVRSAASADGNSFYIAGGAGGVRSVAALGATTSTQLSTTTVNLRQINIFGGQLYASSSSGSTRLATVGTNTPTTAGQTISNLPGISSTNSTSPYSFFFADLDGTPGIDTLYVADDTSTVGIQKYSLNAGTWTLKNAVQNGSDTIRGLTGYVNGSTVTLFATTPAKLLSITDSSGYNANLAGSFTTLATAATNTAFRGVALAPTP</sequence>
<protein>
    <recommendedName>
        <fullName evidence="2">BIG2 domain-containing protein</fullName>
    </recommendedName>
</protein>
<accession>A0A918C7C7</accession>
<evidence type="ECO:0000313" key="4">
    <source>
        <dbReference type="Proteomes" id="UP000603865"/>
    </source>
</evidence>
<keyword evidence="4" id="KW-1185">Reference proteome</keyword>
<gene>
    <name evidence="3" type="ORF">GCM10008957_24070</name>
</gene>
<feature type="domain" description="BIG2" evidence="2">
    <location>
        <begin position="277"/>
        <end position="370"/>
    </location>
</feature>
<evidence type="ECO:0000256" key="1">
    <source>
        <dbReference type="SAM" id="SignalP"/>
    </source>
</evidence>
<keyword evidence="1" id="KW-0732">Signal</keyword>
<dbReference type="InterPro" id="IPR003343">
    <property type="entry name" value="Big_2"/>
</dbReference>
<dbReference type="Pfam" id="PF02368">
    <property type="entry name" value="Big_2"/>
    <property type="match status" value="1"/>
</dbReference>
<proteinExistence type="predicted"/>
<dbReference type="Proteomes" id="UP000603865">
    <property type="component" value="Unassembled WGS sequence"/>
</dbReference>